<dbReference type="Pfam" id="PF08281">
    <property type="entry name" value="Sigma70_r4_2"/>
    <property type="match status" value="1"/>
</dbReference>
<dbReference type="PANTHER" id="PTHR43133:SF63">
    <property type="entry name" value="RNA POLYMERASE SIGMA FACTOR FECI-RELATED"/>
    <property type="match status" value="1"/>
</dbReference>
<evidence type="ECO:0000256" key="2">
    <source>
        <dbReference type="ARBA" id="ARBA00023015"/>
    </source>
</evidence>
<feature type="domain" description="RNA polymerase sigma-70 region 2" evidence="5">
    <location>
        <begin position="1"/>
        <end position="66"/>
    </location>
</feature>
<dbReference type="InterPro" id="IPR007627">
    <property type="entry name" value="RNA_pol_sigma70_r2"/>
</dbReference>
<evidence type="ECO:0000259" key="5">
    <source>
        <dbReference type="Pfam" id="PF04542"/>
    </source>
</evidence>
<dbReference type="GO" id="GO:0006352">
    <property type="term" value="P:DNA-templated transcription initiation"/>
    <property type="evidence" value="ECO:0007669"/>
    <property type="project" value="InterPro"/>
</dbReference>
<dbReference type="Gene3D" id="1.10.10.10">
    <property type="entry name" value="Winged helix-like DNA-binding domain superfamily/Winged helix DNA-binding domain"/>
    <property type="match status" value="1"/>
</dbReference>
<dbReference type="SUPFAM" id="SSF88946">
    <property type="entry name" value="Sigma2 domain of RNA polymerase sigma factors"/>
    <property type="match status" value="1"/>
</dbReference>
<dbReference type="InterPro" id="IPR013249">
    <property type="entry name" value="RNA_pol_sigma70_r4_t2"/>
</dbReference>
<dbReference type="GO" id="GO:0003677">
    <property type="term" value="F:DNA binding"/>
    <property type="evidence" value="ECO:0007669"/>
    <property type="project" value="InterPro"/>
</dbReference>
<dbReference type="Gene3D" id="1.10.1740.10">
    <property type="match status" value="1"/>
</dbReference>
<dbReference type="AlphaFoldDB" id="A0A484T2K4"/>
<dbReference type="PANTHER" id="PTHR43133">
    <property type="entry name" value="RNA POLYMERASE ECF-TYPE SIGMA FACTO"/>
    <property type="match status" value="1"/>
</dbReference>
<dbReference type="CDD" id="cd06171">
    <property type="entry name" value="Sigma70_r4"/>
    <property type="match status" value="1"/>
</dbReference>
<reference evidence="8" key="1">
    <citation type="submission" date="2019-03" db="EMBL/GenBank/DDBJ databases">
        <authorList>
            <person name="Danneels B."/>
        </authorList>
    </citation>
    <scope>NUCLEOTIDE SEQUENCE</scope>
</reference>
<name>A0A484T2K4_9ZZZZ</name>
<dbReference type="InterPro" id="IPR039425">
    <property type="entry name" value="RNA_pol_sigma-70-like"/>
</dbReference>
<dbReference type="GO" id="GO:0016987">
    <property type="term" value="F:sigma factor activity"/>
    <property type="evidence" value="ECO:0007669"/>
    <property type="project" value="UniProtKB-KW"/>
</dbReference>
<dbReference type="Pfam" id="PF04542">
    <property type="entry name" value="Sigma70_r2"/>
    <property type="match status" value="1"/>
</dbReference>
<proteinExistence type="inferred from homology"/>
<keyword evidence="3" id="KW-0731">Sigma factor</keyword>
<evidence type="ECO:0000256" key="1">
    <source>
        <dbReference type="ARBA" id="ARBA00010641"/>
    </source>
</evidence>
<protein>
    <submittedName>
        <fullName evidence="8">FIG006045: Sigma factor, ECF subfamily</fullName>
    </submittedName>
</protein>
<evidence type="ECO:0000259" key="6">
    <source>
        <dbReference type="Pfam" id="PF08281"/>
    </source>
</evidence>
<dbReference type="InterPro" id="IPR013325">
    <property type="entry name" value="RNA_pol_sigma_r2"/>
</dbReference>
<keyword evidence="4" id="KW-0804">Transcription</keyword>
<dbReference type="InterPro" id="IPR013324">
    <property type="entry name" value="RNA_pol_sigma_r3/r4-like"/>
</dbReference>
<organism evidence="8">
    <name type="scientific">plant metagenome</name>
    <dbReference type="NCBI Taxonomy" id="1297885"/>
    <lineage>
        <taxon>unclassified sequences</taxon>
        <taxon>metagenomes</taxon>
        <taxon>organismal metagenomes</taxon>
    </lineage>
</organism>
<dbReference type="NCBIfam" id="TIGR02937">
    <property type="entry name" value="sigma70-ECF"/>
    <property type="match status" value="1"/>
</dbReference>
<evidence type="ECO:0000256" key="4">
    <source>
        <dbReference type="ARBA" id="ARBA00023163"/>
    </source>
</evidence>
<keyword evidence="2" id="KW-0805">Transcription regulation</keyword>
<accession>A0A484T2K4</accession>
<dbReference type="InterPro" id="IPR014284">
    <property type="entry name" value="RNA_pol_sigma-70_dom"/>
</dbReference>
<sequence length="165" mass="18778">MIARYYKDLLNFCTRRVKDRDKAADLAQESYARVLAMQQAGQAILEPVALLKTVAMRAEIDMHRRAAIRQHDDIDALDESHQIAGPRHLQPEEAYAASQAMQAYLDTIDALPERCREAFRMHLFDDLTNQEIAERLGVTVGMVNQYIRRGKLACAARRKALGHDD</sequence>
<dbReference type="EMBL" id="CAADHY010000002">
    <property type="protein sequence ID" value="VFR16089.1"/>
    <property type="molecule type" value="Genomic_DNA"/>
</dbReference>
<dbReference type="EMBL" id="CAADID010000017">
    <property type="protein sequence ID" value="VFR68511.1"/>
    <property type="molecule type" value="Genomic_DNA"/>
</dbReference>
<evidence type="ECO:0000313" key="7">
    <source>
        <dbReference type="EMBL" id="VFR16089.1"/>
    </source>
</evidence>
<feature type="domain" description="RNA polymerase sigma factor 70 region 4 type 2" evidence="6">
    <location>
        <begin position="102"/>
        <end position="154"/>
    </location>
</feature>
<comment type="similarity">
    <text evidence="1">Belongs to the sigma-70 factor family. ECF subfamily.</text>
</comment>
<dbReference type="InterPro" id="IPR036388">
    <property type="entry name" value="WH-like_DNA-bd_sf"/>
</dbReference>
<dbReference type="SUPFAM" id="SSF88659">
    <property type="entry name" value="Sigma3 and sigma4 domains of RNA polymerase sigma factors"/>
    <property type="match status" value="1"/>
</dbReference>
<evidence type="ECO:0000256" key="3">
    <source>
        <dbReference type="ARBA" id="ARBA00023082"/>
    </source>
</evidence>
<gene>
    <name evidence="7" type="ORF">AMP9_3701</name>
    <name evidence="8" type="ORF">ANT3_3643</name>
</gene>
<evidence type="ECO:0000313" key="8">
    <source>
        <dbReference type="EMBL" id="VFR68511.1"/>
    </source>
</evidence>